<dbReference type="Pfam" id="PF00437">
    <property type="entry name" value="T2SSE"/>
    <property type="match status" value="1"/>
</dbReference>
<dbReference type="PROSITE" id="PS00662">
    <property type="entry name" value="T2SP_E"/>
    <property type="match status" value="1"/>
</dbReference>
<dbReference type="EMBL" id="AVPF01000045">
    <property type="protein sequence ID" value="KGX85005.1"/>
    <property type="molecule type" value="Genomic_DNA"/>
</dbReference>
<keyword evidence="2" id="KW-0547">Nucleotide-binding</keyword>
<dbReference type="PANTHER" id="PTHR30258">
    <property type="entry name" value="TYPE II SECRETION SYSTEM PROTEIN GSPE-RELATED"/>
    <property type="match status" value="1"/>
</dbReference>
<dbReference type="InterPro" id="IPR003593">
    <property type="entry name" value="AAA+_ATPase"/>
</dbReference>
<dbReference type="Gene3D" id="3.40.50.300">
    <property type="entry name" value="P-loop containing nucleotide triphosphate hydrolases"/>
    <property type="match status" value="1"/>
</dbReference>
<keyword evidence="3" id="KW-0067">ATP-binding</keyword>
<feature type="domain" description="Bacterial type II secretion system protein E" evidence="4">
    <location>
        <begin position="204"/>
        <end position="218"/>
    </location>
</feature>
<dbReference type="SMART" id="SM00382">
    <property type="entry name" value="AAA"/>
    <property type="match status" value="1"/>
</dbReference>
<gene>
    <name evidence="5" type="ORF">N783_15395</name>
</gene>
<name>A0A0A5G1S9_9BACI</name>
<evidence type="ECO:0000256" key="1">
    <source>
        <dbReference type="ARBA" id="ARBA00006611"/>
    </source>
</evidence>
<evidence type="ECO:0000313" key="6">
    <source>
        <dbReference type="Proteomes" id="UP000030403"/>
    </source>
</evidence>
<dbReference type="GO" id="GO:0005886">
    <property type="term" value="C:plasma membrane"/>
    <property type="evidence" value="ECO:0007669"/>
    <property type="project" value="TreeGrafter"/>
</dbReference>
<comment type="similarity">
    <text evidence="1">Belongs to the GSP E family.</text>
</comment>
<dbReference type="PANTHER" id="PTHR30258:SF2">
    <property type="entry name" value="COMG OPERON PROTEIN 1"/>
    <property type="match status" value="1"/>
</dbReference>
<dbReference type="GO" id="GO:0016887">
    <property type="term" value="F:ATP hydrolysis activity"/>
    <property type="evidence" value="ECO:0007669"/>
    <property type="project" value="TreeGrafter"/>
</dbReference>
<dbReference type="AlphaFoldDB" id="A0A0A5G1S9"/>
<dbReference type="SUPFAM" id="SSF52540">
    <property type="entry name" value="P-loop containing nucleoside triphosphate hydrolases"/>
    <property type="match status" value="1"/>
</dbReference>
<dbReference type="STRING" id="1385511.GCA_000425225_01723"/>
<reference evidence="5 6" key="1">
    <citation type="submission" date="2013-08" db="EMBL/GenBank/DDBJ databases">
        <authorList>
            <person name="Huang J."/>
            <person name="Wang G."/>
        </authorList>
    </citation>
    <scope>NUCLEOTIDE SEQUENCE [LARGE SCALE GENOMIC DNA]</scope>
    <source>
        <strain evidence="5 6">BH030004</strain>
    </source>
</reference>
<protein>
    <submittedName>
        <fullName evidence="5">Competence protein</fullName>
    </submittedName>
</protein>
<evidence type="ECO:0000256" key="2">
    <source>
        <dbReference type="ARBA" id="ARBA00022741"/>
    </source>
</evidence>
<dbReference type="InterPro" id="IPR047667">
    <property type="entry name" value="ATPase_ComGA"/>
</dbReference>
<evidence type="ECO:0000313" key="5">
    <source>
        <dbReference type="EMBL" id="KGX85005.1"/>
    </source>
</evidence>
<dbReference type="OrthoDB" id="9808272at2"/>
<organism evidence="5 6">
    <name type="scientific">Pontibacillus marinus BH030004 = DSM 16465</name>
    <dbReference type="NCBI Taxonomy" id="1385511"/>
    <lineage>
        <taxon>Bacteria</taxon>
        <taxon>Bacillati</taxon>
        <taxon>Bacillota</taxon>
        <taxon>Bacilli</taxon>
        <taxon>Bacillales</taxon>
        <taxon>Bacillaceae</taxon>
        <taxon>Pontibacillus</taxon>
    </lineage>
</organism>
<proteinExistence type="inferred from homology"/>
<comment type="caution">
    <text evidence="5">The sequence shown here is derived from an EMBL/GenBank/DDBJ whole genome shotgun (WGS) entry which is preliminary data.</text>
</comment>
<dbReference type="eggNOG" id="COG2804">
    <property type="taxonomic scope" value="Bacteria"/>
</dbReference>
<dbReference type="RefSeq" id="WP_027448588.1">
    <property type="nucleotide sequence ID" value="NZ_AVPF01000045.1"/>
</dbReference>
<dbReference type="GO" id="GO:0005524">
    <property type="term" value="F:ATP binding"/>
    <property type="evidence" value="ECO:0007669"/>
    <property type="project" value="UniProtKB-KW"/>
</dbReference>
<evidence type="ECO:0000259" key="4">
    <source>
        <dbReference type="PROSITE" id="PS00662"/>
    </source>
</evidence>
<dbReference type="InterPro" id="IPR027417">
    <property type="entry name" value="P-loop_NTPase"/>
</dbReference>
<keyword evidence="6" id="KW-1185">Reference proteome</keyword>
<dbReference type="Gene3D" id="3.30.450.90">
    <property type="match status" value="1"/>
</dbReference>
<dbReference type="Proteomes" id="UP000030403">
    <property type="component" value="Unassembled WGS sequence"/>
</dbReference>
<accession>A0A0A5G1S9</accession>
<dbReference type="CDD" id="cd01129">
    <property type="entry name" value="PulE-GspE-like"/>
    <property type="match status" value="1"/>
</dbReference>
<dbReference type="NCBIfam" id="NF041000">
    <property type="entry name" value="ATPase_ComGA"/>
    <property type="match status" value="1"/>
</dbReference>
<dbReference type="InterPro" id="IPR001482">
    <property type="entry name" value="T2SS/T4SS_dom"/>
</dbReference>
<sequence length="338" mass="37973">MNQAQQHAEHILENAITCEASDIHFCPYGDNVYIYFRINGKRQSDSIISSSDYAPLLSYFKFTSGMDIGEILKPQNGISHFQAKKTPCTLRLSTLPVNSTESLAIRILPQERIPQLHQLFMFPYQLQRMKKWITNQSGIIVFTGPTGSGKTTTLYALLSSLLQEKSYQTITLEDPIEQELQDILQVQVNEKAGIDYNAGLKAALRHDPDIIMVGEIRDKKTAEFAFHAAHTGHLVLTTLHAKNAYGTIFRLLEMGISKTDLEQTLISIASQQLLPTTIANPHEPQRAPHRAAILELLEGSLLRNAINGDPPQQSNKYRSFSHLRRKAYALGYISQESI</sequence>
<evidence type="ECO:0000256" key="3">
    <source>
        <dbReference type="ARBA" id="ARBA00022840"/>
    </source>
</evidence>